<comment type="caution">
    <text evidence="1">The sequence shown here is derived from an EMBL/GenBank/DDBJ whole genome shotgun (WGS) entry which is preliminary data.</text>
</comment>
<evidence type="ECO:0000313" key="1">
    <source>
        <dbReference type="EMBL" id="EEP44812.1"/>
    </source>
</evidence>
<evidence type="ECO:0000313" key="2">
    <source>
        <dbReference type="Proteomes" id="UP000003295"/>
    </source>
</evidence>
<reference evidence="1 2" key="1">
    <citation type="submission" date="2009-04" db="EMBL/GenBank/DDBJ databases">
        <authorList>
            <person name="Weinstock G."/>
            <person name="Sodergren E."/>
            <person name="Clifton S."/>
            <person name="Fulton L."/>
            <person name="Fulton B."/>
            <person name="Courtney L."/>
            <person name="Fronick C."/>
            <person name="Harrison M."/>
            <person name="Strong C."/>
            <person name="Farmer C."/>
            <person name="Delahaunty K."/>
            <person name="Markovic C."/>
            <person name="Hall O."/>
            <person name="Minx P."/>
            <person name="Tomlinson C."/>
            <person name="Mitreva M."/>
            <person name="Nelson J."/>
            <person name="Hou S."/>
            <person name="Wollam A."/>
            <person name="Pepin K.H."/>
            <person name="Johnson M."/>
            <person name="Bhonagiri V."/>
            <person name="Nash W.E."/>
            <person name="Warren W."/>
            <person name="Chinwalla A."/>
            <person name="Mardis E.R."/>
            <person name="Wilson R.K."/>
        </authorList>
    </citation>
    <scope>NUCLEOTIDE SEQUENCE [LARGE SCALE GENOMIC DNA]</scope>
    <source>
        <strain evidence="1 2">DSM 13280</strain>
    </source>
</reference>
<sequence length="111" mass="13034">MRSFEPPSNQMALPGLDPVGEERMRDARRWVATHRREFEWYKAQARRECANTHDRKASPNRCLYGMRITFSVVLPNHLAPYLARIAMEEDPEIRMRVARSDADQYTTAVIR</sequence>
<dbReference type="Proteomes" id="UP000003295">
    <property type="component" value="Unassembled WGS sequence"/>
</dbReference>
<accession>C4F8E0</accession>
<dbReference type="AlphaFoldDB" id="C4F8E0"/>
<dbReference type="eggNOG" id="ENOG5031V21">
    <property type="taxonomic scope" value="Bacteria"/>
</dbReference>
<protein>
    <submittedName>
        <fullName evidence="1">Uncharacterized protein</fullName>
    </submittedName>
</protein>
<organism evidence="1 2">
    <name type="scientific">Collinsella intestinalis DSM 13280</name>
    <dbReference type="NCBI Taxonomy" id="521003"/>
    <lineage>
        <taxon>Bacteria</taxon>
        <taxon>Bacillati</taxon>
        <taxon>Actinomycetota</taxon>
        <taxon>Coriobacteriia</taxon>
        <taxon>Coriobacteriales</taxon>
        <taxon>Coriobacteriaceae</taxon>
        <taxon>Collinsella</taxon>
    </lineage>
</organism>
<dbReference type="EMBL" id="ABXH02000005">
    <property type="protein sequence ID" value="EEP44812.1"/>
    <property type="molecule type" value="Genomic_DNA"/>
</dbReference>
<gene>
    <name evidence="1" type="ORF">COLINT_02311</name>
</gene>
<dbReference type="HOGENOM" id="CLU_2154061_0_0_11"/>
<proteinExistence type="predicted"/>
<dbReference type="STRING" id="521003.COLINT_02311"/>
<name>C4F8E0_9ACTN</name>